<dbReference type="Gene3D" id="3.30.300.20">
    <property type="match status" value="1"/>
</dbReference>
<accession>A0A0P7Y9X7</accession>
<dbReference type="Proteomes" id="UP000050497">
    <property type="component" value="Unassembled WGS sequence"/>
</dbReference>
<gene>
    <name evidence="2" type="primary">yhfA</name>
    <name evidence="3" type="ORF">GA0071312_2034</name>
    <name evidence="2" type="ORF">HLUCCO17_09315</name>
</gene>
<reference evidence="2 4" key="1">
    <citation type="submission" date="2015-09" db="EMBL/GenBank/DDBJ databases">
        <title>Identification and resolution of microdiversity through metagenomic sequencing of parallel consortia.</title>
        <authorList>
            <person name="Nelson W.C."/>
            <person name="Romine M.F."/>
            <person name="Lindemann S.R."/>
        </authorList>
    </citation>
    <scope>NUCLEOTIDE SEQUENCE [LARGE SCALE GENOMIC DNA]</scope>
    <source>
        <strain evidence="2">HL-109</strain>
    </source>
</reference>
<evidence type="ECO:0000313" key="4">
    <source>
        <dbReference type="Proteomes" id="UP000050497"/>
    </source>
</evidence>
<dbReference type="InterPro" id="IPR015946">
    <property type="entry name" value="KH_dom-like_a/b"/>
</dbReference>
<dbReference type="InterPro" id="IPR022742">
    <property type="entry name" value="Hydrolase_4"/>
</dbReference>
<evidence type="ECO:0000313" key="3">
    <source>
        <dbReference type="EMBL" id="SCC81103.1"/>
    </source>
</evidence>
<proteinExistence type="predicted"/>
<keyword evidence="5" id="KW-1185">Reference proteome</keyword>
<reference evidence="3 5" key="2">
    <citation type="submission" date="2016-08" db="EMBL/GenBank/DDBJ databases">
        <authorList>
            <person name="Varghese N."/>
            <person name="Submissions Spin"/>
        </authorList>
    </citation>
    <scope>NUCLEOTIDE SEQUENCE [LARGE SCALE GENOMIC DNA]</scope>
    <source>
        <strain evidence="3 5">HL-109</strain>
    </source>
</reference>
<comment type="caution">
    <text evidence="2">The sequence shown here is derived from an EMBL/GenBank/DDBJ whole genome shotgun (WGS) entry which is preliminary data.</text>
</comment>
<dbReference type="SUPFAM" id="SSF82784">
    <property type="entry name" value="OsmC-like"/>
    <property type="match status" value="1"/>
</dbReference>
<dbReference type="Pfam" id="PF02566">
    <property type="entry name" value="OsmC"/>
    <property type="match status" value="1"/>
</dbReference>
<dbReference type="OrthoDB" id="9789573at2"/>
<name>A0A0P7Y9X7_9HYPH</name>
<dbReference type="InterPro" id="IPR029058">
    <property type="entry name" value="AB_hydrolase_fold"/>
</dbReference>
<dbReference type="InterPro" id="IPR036102">
    <property type="entry name" value="OsmC/Ohrsf"/>
</dbReference>
<evidence type="ECO:0000313" key="5">
    <source>
        <dbReference type="Proteomes" id="UP000182800"/>
    </source>
</evidence>
<feature type="domain" description="Serine aminopeptidase S33" evidence="1">
    <location>
        <begin position="47"/>
        <end position="144"/>
    </location>
</feature>
<dbReference type="EMBL" id="FMBM01000002">
    <property type="protein sequence ID" value="SCC81103.1"/>
    <property type="molecule type" value="Genomic_DNA"/>
</dbReference>
<protein>
    <submittedName>
        <fullName evidence="2 3">Redox protein</fullName>
    </submittedName>
</protein>
<dbReference type="Gene3D" id="3.40.50.1820">
    <property type="entry name" value="alpha/beta hydrolase"/>
    <property type="match status" value="1"/>
</dbReference>
<evidence type="ECO:0000259" key="1">
    <source>
        <dbReference type="Pfam" id="PF12146"/>
    </source>
</evidence>
<dbReference type="PANTHER" id="PTHR39624:SF2">
    <property type="entry name" value="OSMC-LIKE PROTEIN"/>
    <property type="match status" value="1"/>
</dbReference>
<dbReference type="AlphaFoldDB" id="A0A0P7Y9X7"/>
<dbReference type="SUPFAM" id="SSF53474">
    <property type="entry name" value="alpha/beta-Hydrolases"/>
    <property type="match status" value="1"/>
</dbReference>
<dbReference type="PATRIC" id="fig|1653334.4.peg.2968"/>
<dbReference type="EMBL" id="LJSX01000012">
    <property type="protein sequence ID" value="KPQ10878.1"/>
    <property type="molecule type" value="Genomic_DNA"/>
</dbReference>
<organism evidence="2 4">
    <name type="scientific">Saliniramus fredricksonii</name>
    <dbReference type="NCBI Taxonomy" id="1653334"/>
    <lineage>
        <taxon>Bacteria</taxon>
        <taxon>Pseudomonadati</taxon>
        <taxon>Pseudomonadota</taxon>
        <taxon>Alphaproteobacteria</taxon>
        <taxon>Hyphomicrobiales</taxon>
        <taxon>Salinarimonadaceae</taxon>
        <taxon>Saliniramus</taxon>
    </lineage>
</organism>
<dbReference type="Proteomes" id="UP000182800">
    <property type="component" value="Unassembled WGS sequence"/>
</dbReference>
<dbReference type="RefSeq" id="WP_074444874.1">
    <property type="nucleotide sequence ID" value="NZ_FMBM01000002.1"/>
</dbReference>
<dbReference type="STRING" id="1653334.GA0071312_2034"/>
<dbReference type="InterPro" id="IPR003718">
    <property type="entry name" value="OsmC/Ohr_fam"/>
</dbReference>
<sequence>MRVRKITFQGHSDASLAARLDLPEGPIRATALFAHCFTCSKDIAGARRIAGRLAALGIAVLRFDFTGLGHSEGEFGNTGFSSNVADIVAAARWLADEGMAPQLLIGHSLGGAAAIAAAPELPDLKALVTIGAPADPSHVLHNFGSSLAAVMEDGSATVELAGRPFEIRRDFVEDVRAARLDAALAKLRTALLVMHAPRDHVVGIENAAELFTAARHPKSFITLDDADHLLSRERDAEYAADVISAWSARYLDLAEEASADNAPEGVVRVAEADPAGFRQDVTVNGRHQIVADEPQALGGSDLGPSPYQLLSAGLGACTTMTIRMYARRKKIALDHVTCDVTHEKSHAADCEGCEANPGKIDVFHRRIRLSGDLDEETRHSLLAIADKCPVHRTLHAQARIETELVEV</sequence>
<evidence type="ECO:0000313" key="2">
    <source>
        <dbReference type="EMBL" id="KPQ10878.1"/>
    </source>
</evidence>
<dbReference type="Pfam" id="PF12146">
    <property type="entry name" value="Hydrolase_4"/>
    <property type="match status" value="1"/>
</dbReference>
<dbReference type="PANTHER" id="PTHR39624">
    <property type="entry name" value="PROTEIN INVOLVED IN RIMO-MEDIATED BETA-METHYLTHIOLATION OF RIBOSOMAL PROTEIN S12 YCAO"/>
    <property type="match status" value="1"/>
</dbReference>